<protein>
    <submittedName>
        <fullName evidence="1">Uncharacterized protein</fullName>
    </submittedName>
</protein>
<dbReference type="EMBL" id="CP071872">
    <property type="protein sequence ID" value="UNM10273.1"/>
    <property type="molecule type" value="Genomic_DNA"/>
</dbReference>
<evidence type="ECO:0000313" key="1">
    <source>
        <dbReference type="EMBL" id="UNM10273.1"/>
    </source>
</evidence>
<accession>A0ABY3WCH4</accession>
<dbReference type="Proteomes" id="UP000828924">
    <property type="component" value="Chromosome"/>
</dbReference>
<proteinExistence type="predicted"/>
<sequence length="68" mass="7278">MMEAPVGVCIELVPAADPAYPVDDATDARIQVFGTSCLSDPLADLNPGDREMLDPATAAYHIRMWSAD</sequence>
<dbReference type="RefSeq" id="WP_242328766.1">
    <property type="nucleotide sequence ID" value="NZ_CP071872.1"/>
</dbReference>
<name>A0ABY3WCH4_9ACTN</name>
<organism evidence="1 2">
    <name type="scientific">Streptomyces formicae</name>
    <dbReference type="NCBI Taxonomy" id="1616117"/>
    <lineage>
        <taxon>Bacteria</taxon>
        <taxon>Bacillati</taxon>
        <taxon>Actinomycetota</taxon>
        <taxon>Actinomycetes</taxon>
        <taxon>Kitasatosporales</taxon>
        <taxon>Streptomycetaceae</taxon>
        <taxon>Streptomyces</taxon>
    </lineage>
</organism>
<reference evidence="1 2" key="1">
    <citation type="submission" date="2021-03" db="EMBL/GenBank/DDBJ databases">
        <title>Complete genome of Streptomyces formicae strain 1H-GS9 (DSM 100524).</title>
        <authorList>
            <person name="Atanasov K.E."/>
            <person name="Altabella T."/>
            <person name="Ferrer A."/>
        </authorList>
    </citation>
    <scope>NUCLEOTIDE SEQUENCE [LARGE SCALE GENOMIC DNA]</scope>
    <source>
        <strain evidence="1 2">1H-GS9</strain>
    </source>
</reference>
<evidence type="ECO:0000313" key="2">
    <source>
        <dbReference type="Proteomes" id="UP000828924"/>
    </source>
</evidence>
<keyword evidence="2" id="KW-1185">Reference proteome</keyword>
<gene>
    <name evidence="1" type="ORF">J4032_00975</name>
</gene>